<protein>
    <submittedName>
        <fullName evidence="1">Uncharacterized protein</fullName>
    </submittedName>
</protein>
<dbReference type="Proteomes" id="UP000318313">
    <property type="component" value="Chromosome"/>
</dbReference>
<evidence type="ECO:0000313" key="1">
    <source>
        <dbReference type="EMBL" id="QDV48190.1"/>
    </source>
</evidence>
<name>A0A518I519_9PLAN</name>
<organism evidence="1 2">
    <name type="scientific">Gimesia fumaroli</name>
    <dbReference type="NCBI Taxonomy" id="2527976"/>
    <lineage>
        <taxon>Bacteria</taxon>
        <taxon>Pseudomonadati</taxon>
        <taxon>Planctomycetota</taxon>
        <taxon>Planctomycetia</taxon>
        <taxon>Planctomycetales</taxon>
        <taxon>Planctomycetaceae</taxon>
        <taxon>Gimesia</taxon>
    </lineage>
</organism>
<dbReference type="EMBL" id="CP037452">
    <property type="protein sequence ID" value="QDV48190.1"/>
    <property type="molecule type" value="Genomic_DNA"/>
</dbReference>
<proteinExistence type="predicted"/>
<gene>
    <name evidence="1" type="ORF">Enr17x_02010</name>
</gene>
<accession>A0A518I519</accession>
<reference evidence="1 2" key="1">
    <citation type="submission" date="2019-03" db="EMBL/GenBank/DDBJ databases">
        <title>Deep-cultivation of Planctomycetes and their phenomic and genomic characterization uncovers novel biology.</title>
        <authorList>
            <person name="Wiegand S."/>
            <person name="Jogler M."/>
            <person name="Boedeker C."/>
            <person name="Pinto D."/>
            <person name="Vollmers J."/>
            <person name="Rivas-Marin E."/>
            <person name="Kohn T."/>
            <person name="Peeters S.H."/>
            <person name="Heuer A."/>
            <person name="Rast P."/>
            <person name="Oberbeckmann S."/>
            <person name="Bunk B."/>
            <person name="Jeske O."/>
            <person name="Meyerdierks A."/>
            <person name="Storesund J.E."/>
            <person name="Kallscheuer N."/>
            <person name="Luecker S."/>
            <person name="Lage O.M."/>
            <person name="Pohl T."/>
            <person name="Merkel B.J."/>
            <person name="Hornburger P."/>
            <person name="Mueller R.-W."/>
            <person name="Bruemmer F."/>
            <person name="Labrenz M."/>
            <person name="Spormann A.M."/>
            <person name="Op den Camp H."/>
            <person name="Overmann J."/>
            <person name="Amann R."/>
            <person name="Jetten M.S.M."/>
            <person name="Mascher T."/>
            <person name="Medema M.H."/>
            <person name="Devos D.P."/>
            <person name="Kaster A.-K."/>
            <person name="Ovreas L."/>
            <person name="Rohde M."/>
            <person name="Galperin M.Y."/>
            <person name="Jogler C."/>
        </authorList>
    </citation>
    <scope>NUCLEOTIDE SEQUENCE [LARGE SCALE GENOMIC DNA]</scope>
    <source>
        <strain evidence="1 2">Enr17</strain>
    </source>
</reference>
<evidence type="ECO:0000313" key="2">
    <source>
        <dbReference type="Proteomes" id="UP000318313"/>
    </source>
</evidence>
<sequence>MLVQILPGRLKNYVMRPDPVIRTCATLQGKLCPQLRRVLLLGH</sequence>
<dbReference type="AlphaFoldDB" id="A0A518I519"/>
<dbReference type="KEGG" id="gfm:Enr17x_02010"/>
<keyword evidence="2" id="KW-1185">Reference proteome</keyword>